<dbReference type="InterPro" id="IPR036398">
    <property type="entry name" value="CA_dom_sf"/>
</dbReference>
<dbReference type="InterPro" id="IPR041891">
    <property type="entry name" value="Alpha_CA_prokaryot-like"/>
</dbReference>
<comment type="caution">
    <text evidence="6">The sequence shown here is derived from an EMBL/GenBank/DDBJ whole genome shotgun (WGS) entry which is preliminary data.</text>
</comment>
<comment type="subcellular location">
    <subcellularLocation>
        <location evidence="2">Plastid</location>
        <location evidence="2">Chloroplast stroma</location>
    </subcellularLocation>
</comment>
<feature type="domain" description="Alpha-carbonic anhydrase" evidence="5">
    <location>
        <begin position="283"/>
        <end position="518"/>
    </location>
</feature>
<comment type="similarity">
    <text evidence="3">Belongs to the alpha-class carbonic anhydrase family.</text>
</comment>
<name>A0AAW0KGH7_QUESU</name>
<evidence type="ECO:0000259" key="5">
    <source>
        <dbReference type="PROSITE" id="PS51144"/>
    </source>
</evidence>
<reference evidence="6 7" key="1">
    <citation type="journal article" date="2018" name="Sci. Data">
        <title>The draft genome sequence of cork oak.</title>
        <authorList>
            <person name="Ramos A.M."/>
            <person name="Usie A."/>
            <person name="Barbosa P."/>
            <person name="Barros P.M."/>
            <person name="Capote T."/>
            <person name="Chaves I."/>
            <person name="Simoes F."/>
            <person name="Abreu I."/>
            <person name="Carrasquinho I."/>
            <person name="Faro C."/>
            <person name="Guimaraes J.B."/>
            <person name="Mendonca D."/>
            <person name="Nobrega F."/>
            <person name="Rodrigues L."/>
            <person name="Saibo N.J.M."/>
            <person name="Varela M.C."/>
            <person name="Egas C."/>
            <person name="Matos J."/>
            <person name="Miguel C.M."/>
            <person name="Oliveira M.M."/>
            <person name="Ricardo C.P."/>
            <person name="Goncalves S."/>
        </authorList>
    </citation>
    <scope>NUCLEOTIDE SEQUENCE [LARGE SCALE GENOMIC DNA]</scope>
    <source>
        <strain evidence="7">cv. HL8</strain>
    </source>
</reference>
<evidence type="ECO:0000256" key="4">
    <source>
        <dbReference type="ARBA" id="ARBA00048348"/>
    </source>
</evidence>
<dbReference type="PANTHER" id="PTHR18952:SF201">
    <property type="entry name" value="CARBONIC ANHYDRASE"/>
    <property type="match status" value="1"/>
</dbReference>
<dbReference type="PROSITE" id="PS51144">
    <property type="entry name" value="ALPHA_CA_2"/>
    <property type="match status" value="2"/>
</dbReference>
<protein>
    <submittedName>
        <fullName evidence="6">Alpha carbonic anhydrase 7</fullName>
    </submittedName>
</protein>
<gene>
    <name evidence="6" type="primary">ACA7_2</name>
    <name evidence="6" type="ORF">CFP56_019577</name>
</gene>
<evidence type="ECO:0000256" key="1">
    <source>
        <dbReference type="ARBA" id="ARBA00002904"/>
    </source>
</evidence>
<feature type="domain" description="Alpha-carbonic anhydrase" evidence="5">
    <location>
        <begin position="1"/>
        <end position="211"/>
    </location>
</feature>
<dbReference type="SMART" id="SM01057">
    <property type="entry name" value="Carb_anhydrase"/>
    <property type="match status" value="1"/>
</dbReference>
<dbReference type="PANTHER" id="PTHR18952">
    <property type="entry name" value="CARBONIC ANHYDRASE"/>
    <property type="match status" value="1"/>
</dbReference>
<organism evidence="6 7">
    <name type="scientific">Quercus suber</name>
    <name type="common">Cork oak</name>
    <dbReference type="NCBI Taxonomy" id="58331"/>
    <lineage>
        <taxon>Eukaryota</taxon>
        <taxon>Viridiplantae</taxon>
        <taxon>Streptophyta</taxon>
        <taxon>Embryophyta</taxon>
        <taxon>Tracheophyta</taxon>
        <taxon>Spermatophyta</taxon>
        <taxon>Magnoliopsida</taxon>
        <taxon>eudicotyledons</taxon>
        <taxon>Gunneridae</taxon>
        <taxon>Pentapetalae</taxon>
        <taxon>rosids</taxon>
        <taxon>fabids</taxon>
        <taxon>Fagales</taxon>
        <taxon>Fagaceae</taxon>
        <taxon>Quercus</taxon>
    </lineage>
</organism>
<evidence type="ECO:0000256" key="2">
    <source>
        <dbReference type="ARBA" id="ARBA00004470"/>
    </source>
</evidence>
<dbReference type="GO" id="GO:0008270">
    <property type="term" value="F:zinc ion binding"/>
    <property type="evidence" value="ECO:0007669"/>
    <property type="project" value="InterPro"/>
</dbReference>
<dbReference type="InterPro" id="IPR001148">
    <property type="entry name" value="CA_dom"/>
</dbReference>
<dbReference type="GO" id="GO:0006730">
    <property type="term" value="P:one-carbon metabolic process"/>
    <property type="evidence" value="ECO:0007669"/>
    <property type="project" value="TreeGrafter"/>
</dbReference>
<dbReference type="InterPro" id="IPR023561">
    <property type="entry name" value="Carbonic_anhydrase_a-class"/>
</dbReference>
<accession>A0AAW0KGH7</accession>
<evidence type="ECO:0000256" key="3">
    <source>
        <dbReference type="ARBA" id="ARBA00006365"/>
    </source>
</evidence>
<dbReference type="Pfam" id="PF00194">
    <property type="entry name" value="Carb_anhydrase"/>
    <property type="match status" value="3"/>
</dbReference>
<sequence>MIVMATAATMVGRMARKEDEVLRLNGWVMLDQFKSMARNTPSNNATGIHPQSISSMARGLSLSHKLNVSPPTNFIYNDFLTRYDLELHVVHVNTSNQVSVVRAQFYQIGEPDSFLTKFTEELKTLVNNKGERAVGVIDPRETNTNTFKYYRYNGSLTTPPCDEGVACIFNGKINTVSSKQVQLLREASFDPISITGHTGEEPEFNYIKGSPKGPEHWGELKPEWAMCKNGKSQSPIDILNKDVQVNINPGDMRLNYKASNAIIKNTGHSVEPISITGHTGEEPEFNYIKGSPKGPEHWGELKPEWAMCKNGKSQSPIDILNKDVQVNINPGDLRLNYKASNAIIKNTGHSVEVEWVGDAGSIQINGKQYPLRQCHWHSPAEHLINGKRYDLELHVVHVNTSNQVSSVRAQFYQIGEPDSFLSKFTEELKTLVNNRGERAIGVIDPRETDTDTFKYYRYNGSLTTPPCHEGVTWIVNAKINTVSSKQVHLLREANFDYRGKDNARPVQALNDRKIFLYGAKN</sequence>
<evidence type="ECO:0000313" key="7">
    <source>
        <dbReference type="Proteomes" id="UP000237347"/>
    </source>
</evidence>
<dbReference type="CDD" id="cd03124">
    <property type="entry name" value="alpha_CA_prokaryotic_like"/>
    <property type="match status" value="1"/>
</dbReference>
<dbReference type="Proteomes" id="UP000237347">
    <property type="component" value="Unassembled WGS sequence"/>
</dbReference>
<dbReference type="Gene3D" id="3.10.200.10">
    <property type="entry name" value="Alpha carbonic anhydrase"/>
    <property type="match status" value="3"/>
</dbReference>
<dbReference type="AlphaFoldDB" id="A0AAW0KGH7"/>
<keyword evidence="7" id="KW-1185">Reference proteome</keyword>
<dbReference type="SUPFAM" id="SSF51069">
    <property type="entry name" value="Carbonic anhydrase"/>
    <property type="match status" value="3"/>
</dbReference>
<comment type="catalytic activity">
    <reaction evidence="4">
        <text>hydrogencarbonate + H(+) = CO2 + H2O</text>
        <dbReference type="Rhea" id="RHEA:10748"/>
        <dbReference type="ChEBI" id="CHEBI:15377"/>
        <dbReference type="ChEBI" id="CHEBI:15378"/>
        <dbReference type="ChEBI" id="CHEBI:16526"/>
        <dbReference type="ChEBI" id="CHEBI:17544"/>
        <dbReference type="EC" id="4.2.1.1"/>
    </reaction>
</comment>
<comment type="function">
    <text evidence="1">Reversible hydration of carbon dioxide.</text>
</comment>
<dbReference type="GO" id="GO:0009570">
    <property type="term" value="C:chloroplast stroma"/>
    <property type="evidence" value="ECO:0007669"/>
    <property type="project" value="UniProtKB-SubCell"/>
</dbReference>
<dbReference type="GO" id="GO:0004089">
    <property type="term" value="F:carbonate dehydratase activity"/>
    <property type="evidence" value="ECO:0007669"/>
    <property type="project" value="UniProtKB-EC"/>
</dbReference>
<dbReference type="EMBL" id="PKMF04000305">
    <property type="protein sequence ID" value="KAK7838533.1"/>
    <property type="molecule type" value="Genomic_DNA"/>
</dbReference>
<evidence type="ECO:0000313" key="6">
    <source>
        <dbReference type="EMBL" id="KAK7838533.1"/>
    </source>
</evidence>
<proteinExistence type="inferred from homology"/>